<dbReference type="PANTHER" id="PTHR43272">
    <property type="entry name" value="LONG-CHAIN-FATTY-ACID--COA LIGASE"/>
    <property type="match status" value="1"/>
</dbReference>
<dbReference type="PANTHER" id="PTHR43272:SF33">
    <property type="entry name" value="AMP-BINDING DOMAIN-CONTAINING PROTEIN-RELATED"/>
    <property type="match status" value="1"/>
</dbReference>
<organism evidence="4 5">
    <name type="scientific">Heliocybe sulcata</name>
    <dbReference type="NCBI Taxonomy" id="5364"/>
    <lineage>
        <taxon>Eukaryota</taxon>
        <taxon>Fungi</taxon>
        <taxon>Dikarya</taxon>
        <taxon>Basidiomycota</taxon>
        <taxon>Agaricomycotina</taxon>
        <taxon>Agaricomycetes</taxon>
        <taxon>Gloeophyllales</taxon>
        <taxon>Gloeophyllaceae</taxon>
        <taxon>Heliocybe</taxon>
    </lineage>
</organism>
<reference evidence="4 5" key="1">
    <citation type="journal article" date="2019" name="Nat. Ecol. Evol.">
        <title>Megaphylogeny resolves global patterns of mushroom evolution.</title>
        <authorList>
            <person name="Varga T."/>
            <person name="Krizsan K."/>
            <person name="Foldi C."/>
            <person name="Dima B."/>
            <person name="Sanchez-Garcia M."/>
            <person name="Sanchez-Ramirez S."/>
            <person name="Szollosi G.J."/>
            <person name="Szarkandi J.G."/>
            <person name="Papp V."/>
            <person name="Albert L."/>
            <person name="Andreopoulos W."/>
            <person name="Angelini C."/>
            <person name="Antonin V."/>
            <person name="Barry K.W."/>
            <person name="Bougher N.L."/>
            <person name="Buchanan P."/>
            <person name="Buyck B."/>
            <person name="Bense V."/>
            <person name="Catcheside P."/>
            <person name="Chovatia M."/>
            <person name="Cooper J."/>
            <person name="Damon W."/>
            <person name="Desjardin D."/>
            <person name="Finy P."/>
            <person name="Geml J."/>
            <person name="Haridas S."/>
            <person name="Hughes K."/>
            <person name="Justo A."/>
            <person name="Karasinski D."/>
            <person name="Kautmanova I."/>
            <person name="Kiss B."/>
            <person name="Kocsube S."/>
            <person name="Kotiranta H."/>
            <person name="LaButti K.M."/>
            <person name="Lechner B.E."/>
            <person name="Liimatainen K."/>
            <person name="Lipzen A."/>
            <person name="Lukacs Z."/>
            <person name="Mihaltcheva S."/>
            <person name="Morgado L.N."/>
            <person name="Niskanen T."/>
            <person name="Noordeloos M.E."/>
            <person name="Ohm R.A."/>
            <person name="Ortiz-Santana B."/>
            <person name="Ovrebo C."/>
            <person name="Racz N."/>
            <person name="Riley R."/>
            <person name="Savchenko A."/>
            <person name="Shiryaev A."/>
            <person name="Soop K."/>
            <person name="Spirin V."/>
            <person name="Szebenyi C."/>
            <person name="Tomsovsky M."/>
            <person name="Tulloss R.E."/>
            <person name="Uehling J."/>
            <person name="Grigoriev I.V."/>
            <person name="Vagvolgyi C."/>
            <person name="Papp T."/>
            <person name="Martin F.M."/>
            <person name="Miettinen O."/>
            <person name="Hibbett D.S."/>
            <person name="Nagy L.G."/>
        </authorList>
    </citation>
    <scope>NUCLEOTIDE SEQUENCE [LARGE SCALE GENOMIC DNA]</scope>
    <source>
        <strain evidence="4 5">OMC1185</strain>
    </source>
</reference>
<dbReference type="PROSITE" id="PS00455">
    <property type="entry name" value="AMP_BINDING"/>
    <property type="match status" value="1"/>
</dbReference>
<evidence type="ECO:0000313" key="4">
    <source>
        <dbReference type="EMBL" id="TFK55074.1"/>
    </source>
</evidence>
<dbReference type="AlphaFoldDB" id="A0A5C3NBN0"/>
<evidence type="ECO:0000256" key="1">
    <source>
        <dbReference type="ARBA" id="ARBA00022741"/>
    </source>
</evidence>
<dbReference type="GO" id="GO:0004467">
    <property type="term" value="F:long-chain fatty acid-CoA ligase activity"/>
    <property type="evidence" value="ECO:0007669"/>
    <property type="project" value="TreeGrafter"/>
</dbReference>
<dbReference type="STRING" id="5364.A0A5C3NBN0"/>
<keyword evidence="1" id="KW-0547">Nucleotide-binding</keyword>
<dbReference type="Proteomes" id="UP000305948">
    <property type="component" value="Unassembled WGS sequence"/>
</dbReference>
<dbReference type="InterPro" id="IPR000873">
    <property type="entry name" value="AMP-dep_synth/lig_dom"/>
</dbReference>
<accession>A0A5C3NBN0</accession>
<gene>
    <name evidence="4" type="ORF">OE88DRAFT_1653714</name>
</gene>
<dbReference type="GO" id="GO:0005783">
    <property type="term" value="C:endoplasmic reticulum"/>
    <property type="evidence" value="ECO:0007669"/>
    <property type="project" value="TreeGrafter"/>
</dbReference>
<dbReference type="InterPro" id="IPR042099">
    <property type="entry name" value="ANL_N_sf"/>
</dbReference>
<dbReference type="EMBL" id="ML213505">
    <property type="protein sequence ID" value="TFK55074.1"/>
    <property type="molecule type" value="Genomic_DNA"/>
</dbReference>
<proteinExistence type="predicted"/>
<protein>
    <submittedName>
        <fullName evidence="4">Acetyl-CoA synthetase-like protein</fullName>
    </submittedName>
</protein>
<sequence length="551" mass="61081">MSWIPWPDKLDYTKQAVEVPGTKQPGQTAHYRNGLWGLMQHSPDSFTTLPEVFDIGFAKSSKQPFLGHRPMVSSPGAAPVHANHYMWQTYEEVDRRRRAIGSALHRLFESGRLGDREGMDTVGIWSRNRPDWVIVDLALHAYKKVGVSLYDTLGKDSVGEYILNHASISILFLSSDHIPSILKASKRLPLLKAIVSLDSLQDDPGFVLKAWAEDAGIILFELSELEKDGNAALVEPVPVTKDDVACVCYTSGTTSTPKGVILTHGNMAAVTRTNMYGNSFPGGKGRMLSYLPLAHIYERICQYFVVVSGGCIGFSTNDPLKLLADLQLFKPNFFPSVPRVLNRVYQSAMMVAQVPGARGRLFREAVRRKLEVLRTTGENGWGIWDVLVFRKIQAVLGGNVAMITCGSAPIAPDVMNFLRIALSCDVIEGYGMTENCGTCLRVWPKDPQSSGSVGPPQPCNEIKLVDVPAMGYTAEDKPNPRGEICVRGINCFREYLKDEKNTRETMDGEGWLHSGDVGEMDACGRFKIIDRVKMVTASEHYEARARRIRRA</sequence>
<name>A0A5C3NBN0_9AGAM</name>
<dbReference type="Pfam" id="PF00501">
    <property type="entry name" value="AMP-binding"/>
    <property type="match status" value="1"/>
</dbReference>
<dbReference type="OrthoDB" id="1700726at2759"/>
<keyword evidence="2" id="KW-0067">ATP-binding</keyword>
<dbReference type="SUPFAM" id="SSF56801">
    <property type="entry name" value="Acetyl-CoA synthetase-like"/>
    <property type="match status" value="1"/>
</dbReference>
<keyword evidence="5" id="KW-1185">Reference proteome</keyword>
<dbReference type="GO" id="GO:0016020">
    <property type="term" value="C:membrane"/>
    <property type="evidence" value="ECO:0007669"/>
    <property type="project" value="TreeGrafter"/>
</dbReference>
<dbReference type="Gene3D" id="3.40.50.12780">
    <property type="entry name" value="N-terminal domain of ligase-like"/>
    <property type="match status" value="1"/>
</dbReference>
<dbReference type="GO" id="GO:0005524">
    <property type="term" value="F:ATP binding"/>
    <property type="evidence" value="ECO:0007669"/>
    <property type="project" value="UniProtKB-KW"/>
</dbReference>
<feature type="domain" description="AMP-dependent synthetase/ligase" evidence="3">
    <location>
        <begin position="80"/>
        <end position="496"/>
    </location>
</feature>
<evidence type="ECO:0000256" key="2">
    <source>
        <dbReference type="ARBA" id="ARBA00022840"/>
    </source>
</evidence>
<dbReference type="InterPro" id="IPR020845">
    <property type="entry name" value="AMP-binding_CS"/>
</dbReference>
<evidence type="ECO:0000313" key="5">
    <source>
        <dbReference type="Proteomes" id="UP000305948"/>
    </source>
</evidence>
<evidence type="ECO:0000259" key="3">
    <source>
        <dbReference type="Pfam" id="PF00501"/>
    </source>
</evidence>